<dbReference type="GO" id="GO:0016020">
    <property type="term" value="C:membrane"/>
    <property type="evidence" value="ECO:0007669"/>
    <property type="project" value="UniProtKB-SubCell"/>
</dbReference>
<feature type="non-terminal residue" evidence="8">
    <location>
        <position position="266"/>
    </location>
</feature>
<evidence type="ECO:0000256" key="5">
    <source>
        <dbReference type="ARBA" id="ARBA00023136"/>
    </source>
</evidence>
<evidence type="ECO:0000256" key="4">
    <source>
        <dbReference type="ARBA" id="ARBA00022989"/>
    </source>
</evidence>
<dbReference type="InterPro" id="IPR020846">
    <property type="entry name" value="MFS_dom"/>
</dbReference>
<dbReference type="InterPro" id="IPR036259">
    <property type="entry name" value="MFS_trans_sf"/>
</dbReference>
<protein>
    <submittedName>
        <fullName evidence="8">Major facilitator transporter</fullName>
    </submittedName>
</protein>
<feature type="transmembrane region" description="Helical" evidence="6">
    <location>
        <begin position="23"/>
        <end position="43"/>
    </location>
</feature>
<dbReference type="GO" id="GO:0022857">
    <property type="term" value="F:transmembrane transporter activity"/>
    <property type="evidence" value="ECO:0007669"/>
    <property type="project" value="InterPro"/>
</dbReference>
<dbReference type="Gene3D" id="1.20.1250.20">
    <property type="entry name" value="MFS general substrate transporter like domains"/>
    <property type="match status" value="1"/>
</dbReference>
<keyword evidence="3 6" id="KW-0812">Transmembrane</keyword>
<dbReference type="InterPro" id="IPR011701">
    <property type="entry name" value="MFS"/>
</dbReference>
<dbReference type="PANTHER" id="PTHR42718:SF9">
    <property type="entry name" value="MAJOR FACILITATOR SUPERFAMILY MULTIDRUG TRANSPORTER MFSC"/>
    <property type="match status" value="1"/>
</dbReference>
<evidence type="ECO:0000256" key="2">
    <source>
        <dbReference type="ARBA" id="ARBA00022448"/>
    </source>
</evidence>
<evidence type="ECO:0000256" key="1">
    <source>
        <dbReference type="ARBA" id="ARBA00004141"/>
    </source>
</evidence>
<name>T1AZW6_9ZZZZ</name>
<gene>
    <name evidence="8" type="ORF">B2A_08368</name>
</gene>
<dbReference type="EMBL" id="AUZZ01006026">
    <property type="protein sequence ID" value="EQD47640.1"/>
    <property type="molecule type" value="Genomic_DNA"/>
</dbReference>
<reference evidence="8" key="2">
    <citation type="journal article" date="2014" name="ISME J.">
        <title>Microbial stratification in low pH oxic and suboxic macroscopic growths along an acid mine drainage.</title>
        <authorList>
            <person name="Mendez-Garcia C."/>
            <person name="Mesa V."/>
            <person name="Sprenger R.R."/>
            <person name="Richter M."/>
            <person name="Diez M.S."/>
            <person name="Solano J."/>
            <person name="Bargiela R."/>
            <person name="Golyshina O.V."/>
            <person name="Manteca A."/>
            <person name="Ramos J.L."/>
            <person name="Gallego J.R."/>
            <person name="Llorente I."/>
            <person name="Martins Dos Santos V.A."/>
            <person name="Jensen O.N."/>
            <person name="Pelaez A.I."/>
            <person name="Sanchez J."/>
            <person name="Ferrer M."/>
        </authorList>
    </citation>
    <scope>NUCLEOTIDE SEQUENCE</scope>
</reference>
<feature type="transmembrane region" description="Helical" evidence="6">
    <location>
        <begin position="64"/>
        <end position="86"/>
    </location>
</feature>
<evidence type="ECO:0000256" key="6">
    <source>
        <dbReference type="SAM" id="Phobius"/>
    </source>
</evidence>
<feature type="transmembrane region" description="Helical" evidence="6">
    <location>
        <begin position="98"/>
        <end position="115"/>
    </location>
</feature>
<keyword evidence="2" id="KW-0813">Transport</keyword>
<feature type="domain" description="Major facilitator superfamily (MFS) profile" evidence="7">
    <location>
        <begin position="61"/>
        <end position="266"/>
    </location>
</feature>
<proteinExistence type="predicted"/>
<dbReference type="AlphaFoldDB" id="T1AZW6"/>
<feature type="transmembrane region" description="Helical" evidence="6">
    <location>
        <begin position="243"/>
        <end position="260"/>
    </location>
</feature>
<feature type="transmembrane region" description="Helical" evidence="6">
    <location>
        <begin position="199"/>
        <end position="216"/>
    </location>
</feature>
<evidence type="ECO:0000256" key="3">
    <source>
        <dbReference type="ARBA" id="ARBA00022692"/>
    </source>
</evidence>
<dbReference type="PANTHER" id="PTHR42718">
    <property type="entry name" value="MAJOR FACILITATOR SUPERFAMILY MULTIDRUG TRANSPORTER MFSC"/>
    <property type="match status" value="1"/>
</dbReference>
<keyword evidence="5 6" id="KW-0472">Membrane</keyword>
<accession>T1AZW6</accession>
<feature type="transmembrane region" description="Helical" evidence="6">
    <location>
        <begin position="127"/>
        <end position="146"/>
    </location>
</feature>
<dbReference type="Pfam" id="PF07690">
    <property type="entry name" value="MFS_1"/>
    <property type="match status" value="1"/>
</dbReference>
<organism evidence="8">
    <name type="scientific">mine drainage metagenome</name>
    <dbReference type="NCBI Taxonomy" id="410659"/>
    <lineage>
        <taxon>unclassified sequences</taxon>
        <taxon>metagenomes</taxon>
        <taxon>ecological metagenomes</taxon>
    </lineage>
</organism>
<dbReference type="PROSITE" id="PS50850">
    <property type="entry name" value="MFS"/>
    <property type="match status" value="1"/>
</dbReference>
<comment type="subcellular location">
    <subcellularLocation>
        <location evidence="1">Membrane</location>
        <topology evidence="1">Multi-pass membrane protein</topology>
    </subcellularLocation>
</comment>
<keyword evidence="4 6" id="KW-1133">Transmembrane helix</keyword>
<sequence length="266" mass="27649">MVLTALLGAVSYGTIEISIDGSSLLPDAALALGLLLVPVFVGLELRAAKPMIEMGELKNRLLGFSLAAAFFQSLGYLAVIFLLTLYLQGVRALSPLDASILLVPGYCVGAVAGPFMGRLSYRTGTRAMATVGILLMLVGVAGYAQLDANSWLGWVPIISLLTGLGTGMFFPANTIAIMSQAPSDRLGAISGLRSTLQNMGALLSFVLTFAIASAAVPKPVAYAVFLGTTNAAIPSAFLTGLRYALYACAALLAIAAALSWRRGVDR</sequence>
<evidence type="ECO:0000313" key="8">
    <source>
        <dbReference type="EMBL" id="EQD47640.1"/>
    </source>
</evidence>
<reference evidence="8" key="1">
    <citation type="submission" date="2013-08" db="EMBL/GenBank/DDBJ databases">
        <authorList>
            <person name="Mendez C."/>
            <person name="Richter M."/>
            <person name="Ferrer M."/>
            <person name="Sanchez J."/>
        </authorList>
    </citation>
    <scope>NUCLEOTIDE SEQUENCE</scope>
</reference>
<comment type="caution">
    <text evidence="8">The sequence shown here is derived from an EMBL/GenBank/DDBJ whole genome shotgun (WGS) entry which is preliminary data.</text>
</comment>
<feature type="transmembrane region" description="Helical" evidence="6">
    <location>
        <begin position="152"/>
        <end position="178"/>
    </location>
</feature>
<dbReference type="SUPFAM" id="SSF103473">
    <property type="entry name" value="MFS general substrate transporter"/>
    <property type="match status" value="1"/>
</dbReference>
<evidence type="ECO:0000259" key="7">
    <source>
        <dbReference type="PROSITE" id="PS50850"/>
    </source>
</evidence>